<keyword evidence="3" id="KW-1185">Reference proteome</keyword>
<name>A0A318U090_9RHOB</name>
<feature type="signal peptide" evidence="1">
    <location>
        <begin position="1"/>
        <end position="19"/>
    </location>
</feature>
<evidence type="ECO:0000313" key="3">
    <source>
        <dbReference type="Proteomes" id="UP000247727"/>
    </source>
</evidence>
<sequence length="206" mass="22139">MRAIGIGVLLLLSARPTSAEETGLRWLTVSAPVLDAPAGQELGAALIATPVRAIGHDAAGFAQIALPGFTDAAGRGLYATPARAVELARVTPERLSPRPLGPGETTAPGWRPVELRGWIATSTLTADPAPMWQKAFTLYRSRCTACHPRRVPGKYSLLEWQDYFRQMGPRTRLPQDDQRLIRAWLQHRAGDAAAFEAAVARIAAGG</sequence>
<dbReference type="GO" id="GO:0009055">
    <property type="term" value="F:electron transfer activity"/>
    <property type="evidence" value="ECO:0007669"/>
    <property type="project" value="InterPro"/>
</dbReference>
<reference evidence="2 3" key="1">
    <citation type="submission" date="2018-06" db="EMBL/GenBank/DDBJ databases">
        <title>Genomic Encyclopedia of Type Strains, Phase III (KMG-III): the genomes of soil and plant-associated and newly described type strains.</title>
        <authorList>
            <person name="Whitman W."/>
        </authorList>
    </citation>
    <scope>NUCLEOTIDE SEQUENCE [LARGE SCALE GENOMIC DNA]</scope>
    <source>
        <strain evidence="2 3">JA737</strain>
    </source>
</reference>
<keyword evidence="1" id="KW-0732">Signal</keyword>
<protein>
    <submittedName>
        <fullName evidence="2">Trimethylamine-N-oxide reductase cytochrome c-type subunit TorC</fullName>
    </submittedName>
</protein>
<accession>A0A318U090</accession>
<proteinExistence type="predicted"/>
<dbReference type="AlphaFoldDB" id="A0A318U090"/>
<evidence type="ECO:0000256" key="1">
    <source>
        <dbReference type="SAM" id="SignalP"/>
    </source>
</evidence>
<dbReference type="EMBL" id="QJTK01000012">
    <property type="protein sequence ID" value="PYF08648.1"/>
    <property type="molecule type" value="Genomic_DNA"/>
</dbReference>
<evidence type="ECO:0000313" key="2">
    <source>
        <dbReference type="EMBL" id="PYF08648.1"/>
    </source>
</evidence>
<comment type="caution">
    <text evidence="2">The sequence shown here is derived from an EMBL/GenBank/DDBJ whole genome shotgun (WGS) entry which is preliminary data.</text>
</comment>
<feature type="chain" id="PRO_5016367556" evidence="1">
    <location>
        <begin position="20"/>
        <end position="206"/>
    </location>
</feature>
<dbReference type="GO" id="GO:0020037">
    <property type="term" value="F:heme binding"/>
    <property type="evidence" value="ECO:0007669"/>
    <property type="project" value="InterPro"/>
</dbReference>
<gene>
    <name evidence="2" type="ORF">C8J30_11265</name>
</gene>
<dbReference type="RefSeq" id="WP_146227916.1">
    <property type="nucleotide sequence ID" value="NZ_QJTK01000012.1"/>
</dbReference>
<dbReference type="SUPFAM" id="SSF46626">
    <property type="entry name" value="Cytochrome c"/>
    <property type="match status" value="1"/>
</dbReference>
<dbReference type="Proteomes" id="UP000247727">
    <property type="component" value="Unassembled WGS sequence"/>
</dbReference>
<dbReference type="InterPro" id="IPR036909">
    <property type="entry name" value="Cyt_c-like_dom_sf"/>
</dbReference>
<dbReference type="OrthoDB" id="196859at2"/>
<organism evidence="2 3">
    <name type="scientific">Rhodobacter viridis</name>
    <dbReference type="NCBI Taxonomy" id="1054202"/>
    <lineage>
        <taxon>Bacteria</taxon>
        <taxon>Pseudomonadati</taxon>
        <taxon>Pseudomonadota</taxon>
        <taxon>Alphaproteobacteria</taxon>
        <taxon>Rhodobacterales</taxon>
        <taxon>Rhodobacter group</taxon>
        <taxon>Rhodobacter</taxon>
    </lineage>
</organism>